<dbReference type="AlphaFoldDB" id="J7RHL5"/>
<dbReference type="OrthoDB" id="4067990at2759"/>
<dbReference type="HOGENOM" id="CLU_157410_0_0_1"/>
<evidence type="ECO:0000313" key="2">
    <source>
        <dbReference type="EMBL" id="CCK69033.1"/>
    </source>
</evidence>
<sequence>MSTFPHNVALLLLQILLQRQQYLAHRDKSLQLKSLLKEPIVDAQVLEQFTSHKLVKLYSPELQDVTLRTLRAMVGQLFVEGAEELSDQQITVITLANSYYNKRIQQLETQLLPQLKQELVQLLQ</sequence>
<dbReference type="EMBL" id="HE978315">
    <property type="protein sequence ID" value="CCK69033.1"/>
    <property type="molecule type" value="Genomic_DNA"/>
</dbReference>
<dbReference type="eggNOG" id="ENOG502S4GP">
    <property type="taxonomic scope" value="Eukaryota"/>
</dbReference>
<dbReference type="OMA" id="TLANHYY"/>
<gene>
    <name evidence="2" type="primary">KNAG0B06030</name>
    <name evidence="2" type="ordered locus">KNAG_0B06030</name>
</gene>
<dbReference type="InterPro" id="IPR020195">
    <property type="entry name" value="SWR1_Swc7"/>
</dbReference>
<dbReference type="STRING" id="1071383.J7RHL5"/>
<accession>J7RHL5</accession>
<feature type="signal peptide" evidence="1">
    <location>
        <begin position="1"/>
        <end position="24"/>
    </location>
</feature>
<dbReference type="Pfam" id="PF17330">
    <property type="entry name" value="SWC7"/>
    <property type="match status" value="1"/>
</dbReference>
<dbReference type="KEGG" id="kng:KNAG_0B06030"/>
<feature type="chain" id="PRO_5003797108" evidence="1">
    <location>
        <begin position="25"/>
        <end position="124"/>
    </location>
</feature>
<proteinExistence type="predicted"/>
<dbReference type="RefSeq" id="XP_022463279.1">
    <property type="nucleotide sequence ID" value="XM_022606600.1"/>
</dbReference>
<evidence type="ECO:0000313" key="3">
    <source>
        <dbReference type="Proteomes" id="UP000006310"/>
    </source>
</evidence>
<evidence type="ECO:0000256" key="1">
    <source>
        <dbReference type="SAM" id="SignalP"/>
    </source>
</evidence>
<dbReference type="GO" id="GO:0000812">
    <property type="term" value="C:Swr1 complex"/>
    <property type="evidence" value="ECO:0007669"/>
    <property type="project" value="EnsemblFungi"/>
</dbReference>
<name>J7RHL5_HUIN7</name>
<keyword evidence="3" id="KW-1185">Reference proteome</keyword>
<protein>
    <submittedName>
        <fullName evidence="2">Uncharacterized protein</fullName>
    </submittedName>
</protein>
<reference evidence="3" key="2">
    <citation type="submission" date="2012-08" db="EMBL/GenBank/DDBJ databases">
        <title>Genome sequence of Kazachstania naganishii.</title>
        <authorList>
            <person name="Gordon J.L."/>
            <person name="Armisen D."/>
            <person name="Proux-Wera E."/>
            <person name="OhEigeartaigh S.S."/>
            <person name="Byrne K.P."/>
            <person name="Wolfe K.H."/>
        </authorList>
    </citation>
    <scope>NUCLEOTIDE SEQUENCE [LARGE SCALE GENOMIC DNA]</scope>
    <source>
        <strain evidence="3">ATCC MYA-139 / BCRC 22969 / CBS 8797 / CCRC 22969 / KCTC 17520 / NBRC 10181 / NCYC 3082</strain>
    </source>
</reference>
<keyword evidence="1" id="KW-0732">Signal</keyword>
<reference evidence="2 3" key="1">
    <citation type="journal article" date="2011" name="Proc. Natl. Acad. Sci. U.S.A.">
        <title>Evolutionary erosion of yeast sex chromosomes by mating-type switching accidents.</title>
        <authorList>
            <person name="Gordon J.L."/>
            <person name="Armisen D."/>
            <person name="Proux-Wera E."/>
            <person name="Oheigeartaigh S.S."/>
            <person name="Byrne K.P."/>
            <person name="Wolfe K.H."/>
        </authorList>
    </citation>
    <scope>NUCLEOTIDE SEQUENCE [LARGE SCALE GENOMIC DNA]</scope>
    <source>
        <strain evidence="3">ATCC MYA-139 / BCRC 22969 / CBS 8797 / CCRC 22969 / KCTC 17520 / NBRC 10181 / NCYC 3082</strain>
    </source>
</reference>
<dbReference type="GeneID" id="34524683"/>
<dbReference type="GO" id="GO:0006338">
    <property type="term" value="P:chromatin remodeling"/>
    <property type="evidence" value="ECO:0007669"/>
    <property type="project" value="EnsemblFungi"/>
</dbReference>
<dbReference type="Proteomes" id="UP000006310">
    <property type="component" value="Chromosome 2"/>
</dbReference>
<organism evidence="2 3">
    <name type="scientific">Huiozyma naganishii (strain ATCC MYA-139 / BCRC 22969 / CBS 8797 / KCTC 17520 / NBRC 10181 / NCYC 3082 / Yp74L-3)</name>
    <name type="common">Yeast</name>
    <name type="synonym">Kazachstania naganishii</name>
    <dbReference type="NCBI Taxonomy" id="1071383"/>
    <lineage>
        <taxon>Eukaryota</taxon>
        <taxon>Fungi</taxon>
        <taxon>Dikarya</taxon>
        <taxon>Ascomycota</taxon>
        <taxon>Saccharomycotina</taxon>
        <taxon>Saccharomycetes</taxon>
        <taxon>Saccharomycetales</taxon>
        <taxon>Saccharomycetaceae</taxon>
        <taxon>Huiozyma</taxon>
    </lineage>
</organism>